<organism evidence="2 3">
    <name type="scientific">Nothobranchius furzeri</name>
    <name type="common">Turquoise killifish</name>
    <dbReference type="NCBI Taxonomy" id="105023"/>
    <lineage>
        <taxon>Eukaryota</taxon>
        <taxon>Metazoa</taxon>
        <taxon>Chordata</taxon>
        <taxon>Craniata</taxon>
        <taxon>Vertebrata</taxon>
        <taxon>Euteleostomi</taxon>
        <taxon>Actinopterygii</taxon>
        <taxon>Neopterygii</taxon>
        <taxon>Teleostei</taxon>
        <taxon>Neoteleostei</taxon>
        <taxon>Acanthomorphata</taxon>
        <taxon>Ovalentaria</taxon>
        <taxon>Atherinomorphae</taxon>
        <taxon>Cyprinodontiformes</taxon>
        <taxon>Nothobranchiidae</taxon>
        <taxon>Nothobranchius</taxon>
    </lineage>
</organism>
<dbReference type="InterPro" id="IPR008197">
    <property type="entry name" value="WAP_dom"/>
</dbReference>
<feature type="domain" description="WAP" evidence="1">
    <location>
        <begin position="38"/>
        <end position="83"/>
    </location>
</feature>
<reference evidence="2" key="2">
    <citation type="submission" date="2025-09" db="UniProtKB">
        <authorList>
            <consortium name="Ensembl"/>
        </authorList>
    </citation>
    <scope>IDENTIFICATION</scope>
</reference>
<feature type="domain" description="WAP" evidence="1">
    <location>
        <begin position="97"/>
        <end position="127"/>
    </location>
</feature>
<dbReference type="Gene3D" id="4.10.75.10">
    <property type="entry name" value="Elafin-like"/>
    <property type="match status" value="2"/>
</dbReference>
<dbReference type="GO" id="GO:0019731">
    <property type="term" value="P:antibacterial humoral response"/>
    <property type="evidence" value="ECO:0007669"/>
    <property type="project" value="TreeGrafter"/>
</dbReference>
<dbReference type="GO" id="GO:0045087">
    <property type="term" value="P:innate immune response"/>
    <property type="evidence" value="ECO:0007669"/>
    <property type="project" value="TreeGrafter"/>
</dbReference>
<name>A0A8C6PFY2_NOTFU</name>
<dbReference type="Proteomes" id="UP000694548">
    <property type="component" value="Unassembled WGS sequence"/>
</dbReference>
<proteinExistence type="predicted"/>
<keyword evidence="3" id="KW-1185">Reference proteome</keyword>
<dbReference type="Ensembl" id="ENSNFUT00015045147.1">
    <property type="protein sequence ID" value="ENSNFUP00015043249.1"/>
    <property type="gene ID" value="ENSNFUG00015020692.1"/>
</dbReference>
<sequence length="138" mass="15791">LPLCWTLVLIRLKSYCKCFLASALTRLCFCFVFLLSEPPPKPGQCPHTLYTFPSRLGCSSDQDCEDYEKCCTYNCGSVCVAPHYSEWCRHKQFNISPYDQECECDDDCKRGKKCCFNGCAKECMPPKIGELGTIWPHF</sequence>
<dbReference type="InterPro" id="IPR050514">
    <property type="entry name" value="WAP_four-disulfide_core"/>
</dbReference>
<protein>
    <recommendedName>
        <fullName evidence="1">WAP domain-containing protein</fullName>
    </recommendedName>
</protein>
<dbReference type="GO" id="GO:0004867">
    <property type="term" value="F:serine-type endopeptidase inhibitor activity"/>
    <property type="evidence" value="ECO:0007669"/>
    <property type="project" value="TreeGrafter"/>
</dbReference>
<dbReference type="PANTHER" id="PTHR19441:SF95">
    <property type="entry name" value="PERLWAPIN ISOFORM X1"/>
    <property type="match status" value="1"/>
</dbReference>
<dbReference type="PANTHER" id="PTHR19441">
    <property type="entry name" value="WHEY ACDIC PROTEIN WAP"/>
    <property type="match status" value="1"/>
</dbReference>
<dbReference type="SMART" id="SM00217">
    <property type="entry name" value="WAP"/>
    <property type="match status" value="2"/>
</dbReference>
<evidence type="ECO:0000313" key="3">
    <source>
        <dbReference type="Proteomes" id="UP000694548"/>
    </source>
</evidence>
<dbReference type="Pfam" id="PF00095">
    <property type="entry name" value="WAP"/>
    <property type="match status" value="2"/>
</dbReference>
<dbReference type="PRINTS" id="PR00003">
    <property type="entry name" value="4DISULPHCORE"/>
</dbReference>
<dbReference type="PROSITE" id="PS51390">
    <property type="entry name" value="WAP"/>
    <property type="match status" value="2"/>
</dbReference>
<dbReference type="AlphaFoldDB" id="A0A8C6PFY2"/>
<dbReference type="SUPFAM" id="SSF57256">
    <property type="entry name" value="Elafin-like"/>
    <property type="match status" value="2"/>
</dbReference>
<dbReference type="InterPro" id="IPR036645">
    <property type="entry name" value="Elafin-like_sf"/>
</dbReference>
<dbReference type="GO" id="GO:0005615">
    <property type="term" value="C:extracellular space"/>
    <property type="evidence" value="ECO:0007669"/>
    <property type="project" value="TreeGrafter"/>
</dbReference>
<dbReference type="GeneTree" id="ENSGT01010000230286"/>
<evidence type="ECO:0000259" key="1">
    <source>
        <dbReference type="PROSITE" id="PS51390"/>
    </source>
</evidence>
<accession>A0A8C6PFY2</accession>
<evidence type="ECO:0000313" key="2">
    <source>
        <dbReference type="Ensembl" id="ENSNFUP00015043249.1"/>
    </source>
</evidence>
<reference evidence="2" key="1">
    <citation type="submission" date="2025-08" db="UniProtKB">
        <authorList>
            <consortium name="Ensembl"/>
        </authorList>
    </citation>
    <scope>IDENTIFICATION</scope>
</reference>